<dbReference type="EMBL" id="CBIT010000004">
    <property type="protein sequence ID" value="CDE29786.1"/>
    <property type="molecule type" value="Genomic_DNA"/>
</dbReference>
<protein>
    <recommendedName>
        <fullName evidence="3">Lipocalin-like domain-containing protein</fullName>
    </recommendedName>
</protein>
<evidence type="ECO:0008006" key="3">
    <source>
        <dbReference type="Google" id="ProtNLM"/>
    </source>
</evidence>
<feature type="signal peptide" evidence="1">
    <location>
        <begin position="1"/>
        <end position="19"/>
    </location>
</feature>
<dbReference type="RefSeq" id="WP_022429793.1">
    <property type="nucleotide sequence ID" value="NZ_FR899193.1"/>
</dbReference>
<feature type="chain" id="PRO_5004446105" description="Lipocalin-like domain-containing protein" evidence="1">
    <location>
        <begin position="20"/>
        <end position="849"/>
    </location>
</feature>
<accession>R7GRX5</accession>
<keyword evidence="1" id="KW-0732">Signal</keyword>
<evidence type="ECO:0000256" key="1">
    <source>
        <dbReference type="SAM" id="SignalP"/>
    </source>
</evidence>
<sequence>MKKILSLIALLVVTLTAFAQSTSEKIIPDGTQPNGGTITPKAITVDWATQKIVANVDLTNCLTGTNEQIFAISTNSADIANWDQESGSTLHFFYRQNFTDWGATTADVHKFAVQYRYKGDNGATNRFYEVKDISNCTIVMDKNGVTIDGTLVFEASLMPQLYKEGANQLYFGSLRGEHPYATYKSVELVTEGGTTPGETATYEFTNNVETVYWKEIAEDDYLDFHQYVKDAKLQLVKELDGTYTATLKDVVVGEDRVSLGDIVIAGLKATENAGTLQIDVPESNITISAPGSPYDGKSMTIKGGMIDATPAADADSKGSASVKLTILVGNGDMISYEFSDDVYVPNIYNFTSNAYVKAGDEVTNFENAQAVLTEYMEGVYMVKFKKLTLGTKTEDFTIENLKLKPTKDEDGNITFTTSDTSGFWNDADETELNFTDFSASVKVGENGFEGFVCKFTTENGQFVYGEKAETPEPPSVVDTKIFSDKLNYTFRGTIGTNEPQKLTIESLGNDRYNVILANLNSVNVLSVNVGTISFKNVAGKTENGITTIEVANPEVTFTDTDQELVDSKKGNLKVMFNNDKAYLNASGAVKIVSFGMSFDYTLVYGTEFSTEEPKDDYAINFDKDALNTSAHGRMLNSFSLQQTGKDKQTKSVKTSKAAYEDHTADEPFTVEAGSELTASFDYTGEWMHSFVYIDFDNDGDFSYKEGQWDQTGTDLVAFSFYSLDSNPKNDASGYNSVGDELTGDARNTYAAPSFKAPAKAGEYRIRFKFDWNCILPGGSSSILSDGGGVWDATLKVVEPVVDGISTINVEAANGEAQLFTVDGVKLNKLQKGLNIVRTADGKVKKVLVK</sequence>
<evidence type="ECO:0000313" key="2">
    <source>
        <dbReference type="EMBL" id="CDE29786.1"/>
    </source>
</evidence>
<gene>
    <name evidence="2" type="ORF">BN741_00527</name>
</gene>
<name>R7GRX5_9BACT</name>
<reference evidence="2" key="1">
    <citation type="submission" date="2012-11" db="EMBL/GenBank/DDBJ databases">
        <title>Dependencies among metagenomic species, viruses, plasmids and units of genetic variation.</title>
        <authorList>
            <person name="Nielsen H.B."/>
            <person name="Almeida M."/>
            <person name="Juncker A.S."/>
            <person name="Rasmussen S."/>
            <person name="Li J."/>
            <person name="Sunagawa S."/>
            <person name="Plichta D."/>
            <person name="Gautier L."/>
            <person name="Le Chatelier E."/>
            <person name="Peletier E."/>
            <person name="Bonde I."/>
            <person name="Nielsen T."/>
            <person name="Manichanh C."/>
            <person name="Arumugam M."/>
            <person name="Batto J."/>
            <person name="Santos M.B.Q.D."/>
            <person name="Blom N."/>
            <person name="Borruel N."/>
            <person name="Burgdorf K.S."/>
            <person name="Boumezbeur F."/>
            <person name="Casellas F."/>
            <person name="Dore J."/>
            <person name="Guarner F."/>
            <person name="Hansen T."/>
            <person name="Hildebrand F."/>
            <person name="Kaas R.S."/>
            <person name="Kennedy S."/>
            <person name="Kristiansen K."/>
            <person name="Kultima J.R."/>
            <person name="Leonard P."/>
            <person name="Levenez F."/>
            <person name="Lund O."/>
            <person name="Moumen B."/>
            <person name="Le Paslier D."/>
            <person name="Pons N."/>
            <person name="Pedersen O."/>
            <person name="Prifti E."/>
            <person name="Qin J."/>
            <person name="Raes J."/>
            <person name="Tap J."/>
            <person name="Tims S."/>
            <person name="Ussery D.W."/>
            <person name="Yamada T."/>
            <person name="MetaHit consortium"/>
            <person name="Renault P."/>
            <person name="Sicheritz-Ponten T."/>
            <person name="Bork P."/>
            <person name="Wang J."/>
            <person name="Brunak S."/>
            <person name="Ehrlich S.D."/>
        </authorList>
    </citation>
    <scope>NUCLEOTIDE SEQUENCE [LARGE SCALE GENOMIC DNA]</scope>
</reference>
<proteinExistence type="predicted"/>
<dbReference type="AlphaFoldDB" id="R7GRX5"/>
<comment type="caution">
    <text evidence="2">The sequence shown here is derived from an EMBL/GenBank/DDBJ whole genome shotgun (WGS) entry which is preliminary data.</text>
</comment>
<organism evidence="2">
    <name type="scientific">Leyella stercorea CAG:629</name>
    <dbReference type="NCBI Taxonomy" id="1263103"/>
    <lineage>
        <taxon>Bacteria</taxon>
        <taxon>Pseudomonadati</taxon>
        <taxon>Bacteroidota</taxon>
        <taxon>Bacteroidia</taxon>
        <taxon>Bacteroidales</taxon>
        <taxon>Prevotellaceae</taxon>
        <taxon>Leyella</taxon>
    </lineage>
</organism>
<dbReference type="Proteomes" id="UP000018072">
    <property type="component" value="Unassembled WGS sequence"/>
</dbReference>